<evidence type="ECO:0000259" key="2">
    <source>
        <dbReference type="Pfam" id="PF01210"/>
    </source>
</evidence>
<accession>A0A1C6IYI8</accession>
<dbReference type="InterPro" id="IPR003421">
    <property type="entry name" value="Opine_DH"/>
</dbReference>
<feature type="domain" description="Glycerol-3-phosphate dehydrogenase NAD-dependent N-terminal" evidence="2">
    <location>
        <begin position="2"/>
        <end position="101"/>
    </location>
</feature>
<dbReference type="InterPro" id="IPR036291">
    <property type="entry name" value="NAD(P)-bd_dom_sf"/>
</dbReference>
<dbReference type="SUPFAM" id="SSF51735">
    <property type="entry name" value="NAD(P)-binding Rossmann-fold domains"/>
    <property type="match status" value="1"/>
</dbReference>
<dbReference type="SUPFAM" id="SSF48179">
    <property type="entry name" value="6-phosphogluconate dehydrogenase C-terminal domain-like"/>
    <property type="match status" value="1"/>
</dbReference>
<dbReference type="InterPro" id="IPR013328">
    <property type="entry name" value="6PGD_dom2"/>
</dbReference>
<protein>
    <submittedName>
        <fullName evidence="4">Opine dehydrogenase</fullName>
        <ecNumber evidence="4">1.5.1.28</ecNumber>
    </submittedName>
</protein>
<sequence>MKISVIGGGNGGTAFTGYLIHHGHQVSMYTRNPEKVAFFNREPDIYLSGVVNASVKAGLVTHDLGQALAGSELIMIASSADAHRHLARQMAPYLKDGQVVVLNPGRTFGSYEFANILAESGCTADVTIGETDTLIFTCRNHEINHPIIYSIKKDVKFACLKPERTQRTVELLQQLFPTVQAVPSILYTGLTNIGMIFHPTPILFNFTRIESGQTFLFYKEAITPMVASFISHIDEERVAVARRMGVEVETAMQWLLRVYGASGDTLYDAIQNNPAYNDVYAPKSTDTRYVWEDVPTGLVPIASVGDLIDVDTPYIDTAINLACMLYNVDFKGTGRQITSLDGIHGEPVLLRQ</sequence>
<dbReference type="Gene3D" id="3.40.50.720">
    <property type="entry name" value="NAD(P)-binding Rossmann-like Domain"/>
    <property type="match status" value="1"/>
</dbReference>
<reference evidence="4" key="1">
    <citation type="submission" date="2015-09" db="EMBL/GenBank/DDBJ databases">
        <authorList>
            <consortium name="Pathogen Informatics"/>
        </authorList>
    </citation>
    <scope>NUCLEOTIDE SEQUENCE</scope>
    <source>
        <strain evidence="4">2789STDY5834896</strain>
    </source>
</reference>
<dbReference type="InterPro" id="IPR051729">
    <property type="entry name" value="Opine/Lysopine_DH"/>
</dbReference>
<dbReference type="EC" id="1.5.1.28" evidence="4"/>
<dbReference type="InterPro" id="IPR008927">
    <property type="entry name" value="6-PGluconate_DH-like_C_sf"/>
</dbReference>
<dbReference type="InterPro" id="IPR011128">
    <property type="entry name" value="G3P_DH_NAD-dep_N"/>
</dbReference>
<dbReference type="PANTHER" id="PTHR38015:SF1">
    <property type="entry name" value="OPINE DEHYDROGENASE DOMAIN-CONTAINING PROTEIN"/>
    <property type="match status" value="1"/>
</dbReference>
<gene>
    <name evidence="4" type="primary">odh</name>
    <name evidence="4" type="ORF">SAMEA3545359_01774</name>
</gene>
<dbReference type="GO" id="GO:0016616">
    <property type="term" value="F:oxidoreductase activity, acting on the CH-OH group of donors, NAD or NADP as acceptor"/>
    <property type="evidence" value="ECO:0007669"/>
    <property type="project" value="InterPro"/>
</dbReference>
<evidence type="ECO:0000259" key="3">
    <source>
        <dbReference type="Pfam" id="PF02317"/>
    </source>
</evidence>
<dbReference type="Pfam" id="PF02317">
    <property type="entry name" value="Octopine_DH"/>
    <property type="match status" value="1"/>
</dbReference>
<evidence type="ECO:0000313" key="4">
    <source>
        <dbReference type="EMBL" id="SCJ74828.1"/>
    </source>
</evidence>
<feature type="domain" description="Opine dehydrogenase" evidence="3">
    <location>
        <begin position="182"/>
        <end position="325"/>
    </location>
</feature>
<dbReference type="Gene3D" id="1.10.1040.10">
    <property type="entry name" value="N-(1-d-carboxylethyl)-l-norvaline Dehydrogenase, domain 2"/>
    <property type="match status" value="1"/>
</dbReference>
<dbReference type="AlphaFoldDB" id="A0A1C6IYI8"/>
<dbReference type="Pfam" id="PF01210">
    <property type="entry name" value="NAD_Gly3P_dh_N"/>
    <property type="match status" value="1"/>
</dbReference>
<proteinExistence type="predicted"/>
<keyword evidence="1 4" id="KW-0560">Oxidoreductase</keyword>
<dbReference type="GO" id="GO:0051287">
    <property type="term" value="F:NAD binding"/>
    <property type="evidence" value="ECO:0007669"/>
    <property type="project" value="InterPro"/>
</dbReference>
<dbReference type="GO" id="GO:0047129">
    <property type="term" value="F:opine dehydrogenase activity"/>
    <property type="evidence" value="ECO:0007669"/>
    <property type="project" value="UniProtKB-EC"/>
</dbReference>
<name>A0A1C6IYI8_9FIRM</name>
<evidence type="ECO:0000256" key="1">
    <source>
        <dbReference type="ARBA" id="ARBA00023002"/>
    </source>
</evidence>
<dbReference type="PANTHER" id="PTHR38015">
    <property type="entry name" value="BLR6086 PROTEIN"/>
    <property type="match status" value="1"/>
</dbReference>
<organism evidence="4">
    <name type="scientific">uncultured Anaerotruncus sp</name>
    <dbReference type="NCBI Taxonomy" id="905011"/>
    <lineage>
        <taxon>Bacteria</taxon>
        <taxon>Bacillati</taxon>
        <taxon>Bacillota</taxon>
        <taxon>Clostridia</taxon>
        <taxon>Eubacteriales</taxon>
        <taxon>Oscillospiraceae</taxon>
        <taxon>Anaerotruncus</taxon>
        <taxon>environmental samples</taxon>
    </lineage>
</organism>
<dbReference type="GO" id="GO:0046168">
    <property type="term" value="P:glycerol-3-phosphate catabolic process"/>
    <property type="evidence" value="ECO:0007669"/>
    <property type="project" value="InterPro"/>
</dbReference>
<dbReference type="EMBL" id="FMHG01000001">
    <property type="protein sequence ID" value="SCJ74828.1"/>
    <property type="molecule type" value="Genomic_DNA"/>
</dbReference>